<dbReference type="Proteomes" id="UP000008744">
    <property type="component" value="Unassembled WGS sequence"/>
</dbReference>
<gene>
    <name evidence="2" type="primary">Dper\GL13870</name>
    <name evidence="2" type="ORF">Dper_GL13870</name>
</gene>
<dbReference type="AlphaFoldDB" id="B4GPF9"/>
<feature type="region of interest" description="Disordered" evidence="1">
    <location>
        <begin position="228"/>
        <end position="260"/>
    </location>
</feature>
<dbReference type="PhylomeDB" id="B4GPF9"/>
<feature type="compositionally biased region" description="Polar residues" evidence="1">
    <location>
        <begin position="190"/>
        <end position="200"/>
    </location>
</feature>
<accession>B4GPF9</accession>
<evidence type="ECO:0000256" key="1">
    <source>
        <dbReference type="SAM" id="MobiDB-lite"/>
    </source>
</evidence>
<feature type="compositionally biased region" description="Acidic residues" evidence="1">
    <location>
        <begin position="54"/>
        <end position="66"/>
    </location>
</feature>
<feature type="compositionally biased region" description="Low complexity" evidence="1">
    <location>
        <begin position="232"/>
        <end position="249"/>
    </location>
</feature>
<dbReference type="KEGG" id="dpe:6595195"/>
<feature type="compositionally biased region" description="Low complexity" evidence="1">
    <location>
        <begin position="380"/>
        <end position="389"/>
    </location>
</feature>
<feature type="compositionally biased region" description="Low complexity" evidence="1">
    <location>
        <begin position="73"/>
        <end position="83"/>
    </location>
</feature>
<dbReference type="HOGENOM" id="CLU_049795_0_0_1"/>
<keyword evidence="3" id="KW-1185">Reference proteome</keyword>
<dbReference type="eggNOG" id="ENOG502T7XY">
    <property type="taxonomic scope" value="Eukaryota"/>
</dbReference>
<feature type="region of interest" description="Disordered" evidence="1">
    <location>
        <begin position="365"/>
        <end position="413"/>
    </location>
</feature>
<feature type="region of interest" description="Disordered" evidence="1">
    <location>
        <begin position="167"/>
        <end position="206"/>
    </location>
</feature>
<proteinExistence type="predicted"/>
<feature type="compositionally biased region" description="Acidic residues" evidence="1">
    <location>
        <begin position="172"/>
        <end position="184"/>
    </location>
</feature>
<evidence type="ECO:0000313" key="3">
    <source>
        <dbReference type="Proteomes" id="UP000008744"/>
    </source>
</evidence>
<dbReference type="OrthoDB" id="2134133at2759"/>
<sequence length="441" mass="49873">MSDRRYYFTSEQRYNTPGALDNDCAEDGLLYPRRDSNNDNEDDNDNDNGANADNEPDADKDDDSEFLQDVPYSSSSIDRSSVGSIPWADDAIKKNLLDWERVERMLSGEEELPEKEPELRHEIADWQHKFPMLVGRKVGMRSLRNQSFDSQTRRDDESVDIDSISNLSLNSLDDDDDEDIEDDGFLTPTAEPQKQHQQPRSYLRPTHNLVDLLDRDLRVTSVSVKLLKRQRSQQQQQHHQPQQLPQKLSSATPQSAHLRMPPILNVLDTNRRFRGLLNNRSFVQLTQVQQQQQQQQQQAKSAALTHASSAERRQYQYHHAGNRSAWHMPMAASRFFSNNKNAIVLPALNLSRHRDYGRATAAITTATSSQSNSSGGGGHNSHSNSNSSSRTLHPFALPTNSSNTPSTGRSISAAVHHPRSEFASNSAFYIPYSASKFKAFK</sequence>
<evidence type="ECO:0000313" key="2">
    <source>
        <dbReference type="EMBL" id="EDW39042.1"/>
    </source>
</evidence>
<feature type="region of interest" description="Disordered" evidence="1">
    <location>
        <begin position="294"/>
        <end position="313"/>
    </location>
</feature>
<feature type="compositionally biased region" description="Polar residues" evidence="1">
    <location>
        <begin position="398"/>
        <end position="410"/>
    </location>
</feature>
<reference evidence="2 3" key="1">
    <citation type="journal article" date="2007" name="Nature">
        <title>Evolution of genes and genomes on the Drosophila phylogeny.</title>
        <authorList>
            <consortium name="Drosophila 12 Genomes Consortium"/>
            <person name="Clark A.G."/>
            <person name="Eisen M.B."/>
            <person name="Smith D.R."/>
            <person name="Bergman C.M."/>
            <person name="Oliver B."/>
            <person name="Markow T.A."/>
            <person name="Kaufman T.C."/>
            <person name="Kellis M."/>
            <person name="Gelbart W."/>
            <person name="Iyer V.N."/>
            <person name="Pollard D.A."/>
            <person name="Sackton T.B."/>
            <person name="Larracuente A.M."/>
            <person name="Singh N.D."/>
            <person name="Abad J.P."/>
            <person name="Abt D.N."/>
            <person name="Adryan B."/>
            <person name="Aguade M."/>
            <person name="Akashi H."/>
            <person name="Anderson W.W."/>
            <person name="Aquadro C.F."/>
            <person name="Ardell D.H."/>
            <person name="Arguello R."/>
            <person name="Artieri C.G."/>
            <person name="Barbash D.A."/>
            <person name="Barker D."/>
            <person name="Barsanti P."/>
            <person name="Batterham P."/>
            <person name="Batzoglou S."/>
            <person name="Begun D."/>
            <person name="Bhutkar A."/>
            <person name="Blanco E."/>
            <person name="Bosak S.A."/>
            <person name="Bradley R.K."/>
            <person name="Brand A.D."/>
            <person name="Brent M.R."/>
            <person name="Brooks A.N."/>
            <person name="Brown R.H."/>
            <person name="Butlin R.K."/>
            <person name="Caggese C."/>
            <person name="Calvi B.R."/>
            <person name="Bernardo de Carvalho A."/>
            <person name="Caspi A."/>
            <person name="Castrezana S."/>
            <person name="Celniker S.E."/>
            <person name="Chang J.L."/>
            <person name="Chapple C."/>
            <person name="Chatterji S."/>
            <person name="Chinwalla A."/>
            <person name="Civetta A."/>
            <person name="Clifton S.W."/>
            <person name="Comeron J.M."/>
            <person name="Costello J.C."/>
            <person name="Coyne J.A."/>
            <person name="Daub J."/>
            <person name="David R.G."/>
            <person name="Delcher A.L."/>
            <person name="Delehaunty K."/>
            <person name="Do C.B."/>
            <person name="Ebling H."/>
            <person name="Edwards K."/>
            <person name="Eickbush T."/>
            <person name="Evans J.D."/>
            <person name="Filipski A."/>
            <person name="Findeiss S."/>
            <person name="Freyhult E."/>
            <person name="Fulton L."/>
            <person name="Fulton R."/>
            <person name="Garcia A.C."/>
            <person name="Gardiner A."/>
            <person name="Garfield D.A."/>
            <person name="Garvin B.E."/>
            <person name="Gibson G."/>
            <person name="Gilbert D."/>
            <person name="Gnerre S."/>
            <person name="Godfrey J."/>
            <person name="Good R."/>
            <person name="Gotea V."/>
            <person name="Gravely B."/>
            <person name="Greenberg A.J."/>
            <person name="Griffiths-Jones S."/>
            <person name="Gross S."/>
            <person name="Guigo R."/>
            <person name="Gustafson E.A."/>
            <person name="Haerty W."/>
            <person name="Hahn M.W."/>
            <person name="Halligan D.L."/>
            <person name="Halpern A.L."/>
            <person name="Halter G.M."/>
            <person name="Han M.V."/>
            <person name="Heger A."/>
            <person name="Hillier L."/>
            <person name="Hinrichs A.S."/>
            <person name="Holmes I."/>
            <person name="Hoskins R.A."/>
            <person name="Hubisz M.J."/>
            <person name="Hultmark D."/>
            <person name="Huntley M.A."/>
            <person name="Jaffe D.B."/>
            <person name="Jagadeeshan S."/>
            <person name="Jeck W.R."/>
            <person name="Johnson J."/>
            <person name="Jones C.D."/>
            <person name="Jordan W.C."/>
            <person name="Karpen G.H."/>
            <person name="Kataoka E."/>
            <person name="Keightley P.D."/>
            <person name="Kheradpour P."/>
            <person name="Kirkness E.F."/>
            <person name="Koerich L.B."/>
            <person name="Kristiansen K."/>
            <person name="Kudrna D."/>
            <person name="Kulathinal R.J."/>
            <person name="Kumar S."/>
            <person name="Kwok R."/>
            <person name="Lander E."/>
            <person name="Langley C.H."/>
            <person name="Lapoint R."/>
            <person name="Lazzaro B.P."/>
            <person name="Lee S.J."/>
            <person name="Levesque L."/>
            <person name="Li R."/>
            <person name="Lin C.F."/>
            <person name="Lin M.F."/>
            <person name="Lindblad-Toh K."/>
            <person name="Llopart A."/>
            <person name="Long M."/>
            <person name="Low L."/>
            <person name="Lozovsky E."/>
            <person name="Lu J."/>
            <person name="Luo M."/>
            <person name="Machado C.A."/>
            <person name="Makalowski W."/>
            <person name="Marzo M."/>
            <person name="Matsuda M."/>
            <person name="Matzkin L."/>
            <person name="McAllister B."/>
            <person name="McBride C.S."/>
            <person name="McKernan B."/>
            <person name="McKernan K."/>
            <person name="Mendez-Lago M."/>
            <person name="Minx P."/>
            <person name="Mollenhauer M.U."/>
            <person name="Montooth K."/>
            <person name="Mount S.M."/>
            <person name="Mu X."/>
            <person name="Myers E."/>
            <person name="Negre B."/>
            <person name="Newfeld S."/>
            <person name="Nielsen R."/>
            <person name="Noor M.A."/>
            <person name="O'Grady P."/>
            <person name="Pachter L."/>
            <person name="Papaceit M."/>
            <person name="Parisi M.J."/>
            <person name="Parisi M."/>
            <person name="Parts L."/>
            <person name="Pedersen J.S."/>
            <person name="Pesole G."/>
            <person name="Phillippy A.M."/>
            <person name="Ponting C.P."/>
            <person name="Pop M."/>
            <person name="Porcelli D."/>
            <person name="Powell J.R."/>
            <person name="Prohaska S."/>
            <person name="Pruitt K."/>
            <person name="Puig M."/>
            <person name="Quesneville H."/>
            <person name="Ram K.R."/>
            <person name="Rand D."/>
            <person name="Rasmussen M.D."/>
            <person name="Reed L.K."/>
            <person name="Reenan R."/>
            <person name="Reily A."/>
            <person name="Remington K.A."/>
            <person name="Rieger T.T."/>
            <person name="Ritchie M.G."/>
            <person name="Robin C."/>
            <person name="Rogers Y.H."/>
            <person name="Rohde C."/>
            <person name="Rozas J."/>
            <person name="Rubenfield M.J."/>
            <person name="Ruiz A."/>
            <person name="Russo S."/>
            <person name="Salzberg S.L."/>
            <person name="Sanchez-Gracia A."/>
            <person name="Saranga D.J."/>
            <person name="Sato H."/>
            <person name="Schaeffer S.W."/>
            <person name="Schatz M.C."/>
            <person name="Schlenke T."/>
            <person name="Schwartz R."/>
            <person name="Segarra C."/>
            <person name="Singh R.S."/>
            <person name="Sirot L."/>
            <person name="Sirota M."/>
            <person name="Sisneros N.B."/>
            <person name="Smith C.D."/>
            <person name="Smith T.F."/>
            <person name="Spieth J."/>
            <person name="Stage D.E."/>
            <person name="Stark A."/>
            <person name="Stephan W."/>
            <person name="Strausberg R.L."/>
            <person name="Strempel S."/>
            <person name="Sturgill D."/>
            <person name="Sutton G."/>
            <person name="Sutton G.G."/>
            <person name="Tao W."/>
            <person name="Teichmann S."/>
            <person name="Tobari Y.N."/>
            <person name="Tomimura Y."/>
            <person name="Tsolas J.M."/>
            <person name="Valente V.L."/>
            <person name="Venter E."/>
            <person name="Venter J.C."/>
            <person name="Vicario S."/>
            <person name="Vieira F.G."/>
            <person name="Vilella A.J."/>
            <person name="Villasante A."/>
            <person name="Walenz B."/>
            <person name="Wang J."/>
            <person name="Wasserman M."/>
            <person name="Watts T."/>
            <person name="Wilson D."/>
            <person name="Wilson R.K."/>
            <person name="Wing R.A."/>
            <person name="Wolfner M.F."/>
            <person name="Wong A."/>
            <person name="Wong G.K."/>
            <person name="Wu C.I."/>
            <person name="Wu G."/>
            <person name="Yamamoto D."/>
            <person name="Yang H.P."/>
            <person name="Yang S.P."/>
            <person name="Yorke J.A."/>
            <person name="Yoshida K."/>
            <person name="Zdobnov E."/>
            <person name="Zhang P."/>
            <person name="Zhang Y."/>
            <person name="Zimin A.V."/>
            <person name="Baldwin J."/>
            <person name="Abdouelleil A."/>
            <person name="Abdulkadir J."/>
            <person name="Abebe A."/>
            <person name="Abera B."/>
            <person name="Abreu J."/>
            <person name="Acer S.C."/>
            <person name="Aftuck L."/>
            <person name="Alexander A."/>
            <person name="An P."/>
            <person name="Anderson E."/>
            <person name="Anderson S."/>
            <person name="Arachi H."/>
            <person name="Azer M."/>
            <person name="Bachantsang P."/>
            <person name="Barry A."/>
            <person name="Bayul T."/>
            <person name="Berlin A."/>
            <person name="Bessette D."/>
            <person name="Bloom T."/>
            <person name="Blye J."/>
            <person name="Boguslavskiy L."/>
            <person name="Bonnet C."/>
            <person name="Boukhgalter B."/>
            <person name="Bourzgui I."/>
            <person name="Brown A."/>
            <person name="Cahill P."/>
            <person name="Channer S."/>
            <person name="Cheshatsang Y."/>
            <person name="Chuda L."/>
            <person name="Citroen M."/>
            <person name="Collymore A."/>
            <person name="Cooke P."/>
            <person name="Costello M."/>
            <person name="D'Aco K."/>
            <person name="Daza R."/>
            <person name="De Haan G."/>
            <person name="DeGray S."/>
            <person name="DeMaso C."/>
            <person name="Dhargay N."/>
            <person name="Dooley K."/>
            <person name="Dooley E."/>
            <person name="Doricent M."/>
            <person name="Dorje P."/>
            <person name="Dorjee K."/>
            <person name="Dupes A."/>
            <person name="Elong R."/>
            <person name="Falk J."/>
            <person name="Farina A."/>
            <person name="Faro S."/>
            <person name="Ferguson D."/>
            <person name="Fisher S."/>
            <person name="Foley C.D."/>
            <person name="Franke A."/>
            <person name="Friedrich D."/>
            <person name="Gadbois L."/>
            <person name="Gearin G."/>
            <person name="Gearin C.R."/>
            <person name="Giannoukos G."/>
            <person name="Goode T."/>
            <person name="Graham J."/>
            <person name="Grandbois E."/>
            <person name="Grewal S."/>
            <person name="Gyaltsen K."/>
            <person name="Hafez N."/>
            <person name="Hagos B."/>
            <person name="Hall J."/>
            <person name="Henson C."/>
            <person name="Hollinger A."/>
            <person name="Honan T."/>
            <person name="Huard M.D."/>
            <person name="Hughes L."/>
            <person name="Hurhula B."/>
            <person name="Husby M.E."/>
            <person name="Kamat A."/>
            <person name="Kanga B."/>
            <person name="Kashin S."/>
            <person name="Khazanovich D."/>
            <person name="Kisner P."/>
            <person name="Lance K."/>
            <person name="Lara M."/>
            <person name="Lee W."/>
            <person name="Lennon N."/>
            <person name="Letendre F."/>
            <person name="LeVine R."/>
            <person name="Lipovsky A."/>
            <person name="Liu X."/>
            <person name="Liu J."/>
            <person name="Liu S."/>
            <person name="Lokyitsang T."/>
            <person name="Lokyitsang Y."/>
            <person name="Lubonja R."/>
            <person name="Lui A."/>
            <person name="MacDonald P."/>
            <person name="Magnisalis V."/>
            <person name="Maru K."/>
            <person name="Matthews C."/>
            <person name="McCusker W."/>
            <person name="McDonough S."/>
            <person name="Mehta T."/>
            <person name="Meldrim J."/>
            <person name="Meneus L."/>
            <person name="Mihai O."/>
            <person name="Mihalev A."/>
            <person name="Mihova T."/>
            <person name="Mittelman R."/>
            <person name="Mlenga V."/>
            <person name="Montmayeur A."/>
            <person name="Mulrain L."/>
            <person name="Navidi A."/>
            <person name="Naylor J."/>
            <person name="Negash T."/>
            <person name="Nguyen T."/>
            <person name="Nguyen N."/>
            <person name="Nicol R."/>
            <person name="Norbu C."/>
            <person name="Norbu N."/>
            <person name="Novod N."/>
            <person name="O'Neill B."/>
            <person name="Osman S."/>
            <person name="Markiewicz E."/>
            <person name="Oyono O.L."/>
            <person name="Patti C."/>
            <person name="Phunkhang P."/>
            <person name="Pierre F."/>
            <person name="Priest M."/>
            <person name="Raghuraman S."/>
            <person name="Rege F."/>
            <person name="Reyes R."/>
            <person name="Rise C."/>
            <person name="Rogov P."/>
            <person name="Ross K."/>
            <person name="Ryan E."/>
            <person name="Settipalli S."/>
            <person name="Shea T."/>
            <person name="Sherpa N."/>
            <person name="Shi L."/>
            <person name="Shih D."/>
            <person name="Sparrow T."/>
            <person name="Spaulding J."/>
            <person name="Stalker J."/>
            <person name="Stange-Thomann N."/>
            <person name="Stavropoulos S."/>
            <person name="Stone C."/>
            <person name="Strader C."/>
            <person name="Tesfaye S."/>
            <person name="Thomson T."/>
            <person name="Thoulutsang Y."/>
            <person name="Thoulutsang D."/>
            <person name="Topham K."/>
            <person name="Topping I."/>
            <person name="Tsamla T."/>
            <person name="Vassiliev H."/>
            <person name="Vo A."/>
            <person name="Wangchuk T."/>
            <person name="Wangdi T."/>
            <person name="Weiand M."/>
            <person name="Wilkinson J."/>
            <person name="Wilson A."/>
            <person name="Yadav S."/>
            <person name="Young G."/>
            <person name="Yu Q."/>
            <person name="Zembek L."/>
            <person name="Zhong D."/>
            <person name="Zimmer A."/>
            <person name="Zwirko Z."/>
            <person name="Jaffe D.B."/>
            <person name="Alvarez P."/>
            <person name="Brockman W."/>
            <person name="Butler J."/>
            <person name="Chin C."/>
            <person name="Gnerre S."/>
            <person name="Grabherr M."/>
            <person name="Kleber M."/>
            <person name="Mauceli E."/>
            <person name="MacCallum I."/>
        </authorList>
    </citation>
    <scope>NUCLEOTIDE SEQUENCE [LARGE SCALE GENOMIC DNA]</scope>
    <source>
        <strain evidence="3">MSH-3 / Tucson 14011-0111.49</strain>
    </source>
</reference>
<dbReference type="OMA" id="RMPPILN"/>
<name>B4GPF9_DROPE</name>
<organism evidence="3">
    <name type="scientific">Drosophila persimilis</name>
    <name type="common">Fruit fly</name>
    <dbReference type="NCBI Taxonomy" id="7234"/>
    <lineage>
        <taxon>Eukaryota</taxon>
        <taxon>Metazoa</taxon>
        <taxon>Ecdysozoa</taxon>
        <taxon>Arthropoda</taxon>
        <taxon>Hexapoda</taxon>
        <taxon>Insecta</taxon>
        <taxon>Pterygota</taxon>
        <taxon>Neoptera</taxon>
        <taxon>Endopterygota</taxon>
        <taxon>Diptera</taxon>
        <taxon>Brachycera</taxon>
        <taxon>Muscomorpha</taxon>
        <taxon>Ephydroidea</taxon>
        <taxon>Drosophilidae</taxon>
        <taxon>Drosophila</taxon>
        <taxon>Sophophora</taxon>
    </lineage>
</organism>
<dbReference type="EMBL" id="CH479186">
    <property type="protein sequence ID" value="EDW39042.1"/>
    <property type="molecule type" value="Genomic_DNA"/>
</dbReference>
<protein>
    <submittedName>
        <fullName evidence="2">GL13870</fullName>
    </submittedName>
</protein>
<feature type="region of interest" description="Disordered" evidence="1">
    <location>
        <begin position="1"/>
        <end position="83"/>
    </location>
</feature>